<protein>
    <recommendedName>
        <fullName evidence="4">CHRD domain-containing protein</fullName>
    </recommendedName>
</protein>
<gene>
    <name evidence="2" type="ORF">JI741_15265</name>
</gene>
<evidence type="ECO:0000313" key="2">
    <source>
        <dbReference type="EMBL" id="MBL0742587.1"/>
    </source>
</evidence>
<accession>A0ABS1KTM9</accession>
<evidence type="ECO:0000313" key="3">
    <source>
        <dbReference type="Proteomes" id="UP000613030"/>
    </source>
</evidence>
<evidence type="ECO:0000256" key="1">
    <source>
        <dbReference type="SAM" id="SignalP"/>
    </source>
</evidence>
<feature type="signal peptide" evidence="1">
    <location>
        <begin position="1"/>
        <end position="22"/>
    </location>
</feature>
<dbReference type="Proteomes" id="UP000613030">
    <property type="component" value="Unassembled WGS sequence"/>
</dbReference>
<name>A0ABS1KTM9_9BACT</name>
<dbReference type="EMBL" id="JAERRB010000004">
    <property type="protein sequence ID" value="MBL0742587.1"/>
    <property type="molecule type" value="Genomic_DNA"/>
</dbReference>
<dbReference type="RefSeq" id="WP_202010966.1">
    <property type="nucleotide sequence ID" value="NZ_JAERRB010000004.1"/>
</dbReference>
<keyword evidence="3" id="KW-1185">Reference proteome</keyword>
<organism evidence="2 3">
    <name type="scientific">Chryseolinea lacunae</name>
    <dbReference type="NCBI Taxonomy" id="2801331"/>
    <lineage>
        <taxon>Bacteria</taxon>
        <taxon>Pseudomonadati</taxon>
        <taxon>Bacteroidota</taxon>
        <taxon>Cytophagia</taxon>
        <taxon>Cytophagales</taxon>
        <taxon>Fulvivirgaceae</taxon>
        <taxon>Chryseolinea</taxon>
    </lineage>
</organism>
<dbReference type="PROSITE" id="PS51257">
    <property type="entry name" value="PROKAR_LIPOPROTEIN"/>
    <property type="match status" value="1"/>
</dbReference>
<evidence type="ECO:0008006" key="4">
    <source>
        <dbReference type="Google" id="ProtNLM"/>
    </source>
</evidence>
<sequence length="161" mass="17456">MKTKLLLLLSLSVMLFACSTEADRDSPMWGIDFSDANTAGFAMGSVDKQLANTKVTYIAKSGTLTPVGESLYKLTFAFESGDILEITITKKVPSYNYSFPGVETENQIVSALLNGETLSLKESTLAIQPRSEENKLLTITTLRTLNAGDLNGTIGRVPLVR</sequence>
<comment type="caution">
    <text evidence="2">The sequence shown here is derived from an EMBL/GenBank/DDBJ whole genome shotgun (WGS) entry which is preliminary data.</text>
</comment>
<keyword evidence="1" id="KW-0732">Signal</keyword>
<feature type="chain" id="PRO_5047131925" description="CHRD domain-containing protein" evidence="1">
    <location>
        <begin position="23"/>
        <end position="161"/>
    </location>
</feature>
<proteinExistence type="predicted"/>
<reference evidence="2 3" key="1">
    <citation type="submission" date="2021-01" db="EMBL/GenBank/DDBJ databases">
        <title>Chryseolinea sp. Jin1 Genome sequencing and assembly.</title>
        <authorList>
            <person name="Kim I."/>
        </authorList>
    </citation>
    <scope>NUCLEOTIDE SEQUENCE [LARGE SCALE GENOMIC DNA]</scope>
    <source>
        <strain evidence="2 3">Jin1</strain>
    </source>
</reference>